<sequence length="186" mass="21010">MNEMCIEMMHRILNKMNTEILYVLHAITGETSFDDGMTEDCDVSAEAYEYSKGFVIAISEFKISGVRGVVVPKSTPTPSIGGVDSDMLQLYILFTLSHRKIRFCMSFTEIFIDVMLKIGCDLTGGHKFSAYNFVNTMKSTQSSVSLKSSRNCSGYQFNKSPKNHYNNNNIKKSLIFWENLLVHNGL</sequence>
<name>A0A1J1HMW5_9DIPT</name>
<keyword evidence="2" id="KW-1185">Reference proteome</keyword>
<accession>A0A1J1HMW5</accession>
<dbReference type="AlphaFoldDB" id="A0A1J1HMW5"/>
<proteinExistence type="predicted"/>
<evidence type="ECO:0000313" key="2">
    <source>
        <dbReference type="Proteomes" id="UP000183832"/>
    </source>
</evidence>
<organism evidence="1 2">
    <name type="scientific">Clunio marinus</name>
    <dbReference type="NCBI Taxonomy" id="568069"/>
    <lineage>
        <taxon>Eukaryota</taxon>
        <taxon>Metazoa</taxon>
        <taxon>Ecdysozoa</taxon>
        <taxon>Arthropoda</taxon>
        <taxon>Hexapoda</taxon>
        <taxon>Insecta</taxon>
        <taxon>Pterygota</taxon>
        <taxon>Neoptera</taxon>
        <taxon>Endopterygota</taxon>
        <taxon>Diptera</taxon>
        <taxon>Nematocera</taxon>
        <taxon>Chironomoidea</taxon>
        <taxon>Chironomidae</taxon>
        <taxon>Clunio</taxon>
    </lineage>
</organism>
<reference evidence="1 2" key="1">
    <citation type="submission" date="2015-04" db="EMBL/GenBank/DDBJ databases">
        <authorList>
            <person name="Syromyatnikov M.Y."/>
            <person name="Popov V.N."/>
        </authorList>
    </citation>
    <scope>NUCLEOTIDE SEQUENCE [LARGE SCALE GENOMIC DNA]</scope>
</reference>
<gene>
    <name evidence="1" type="ORF">CLUMA_CG003152</name>
</gene>
<dbReference type="EMBL" id="CVRI01000012">
    <property type="protein sequence ID" value="CRK89400.1"/>
    <property type="molecule type" value="Genomic_DNA"/>
</dbReference>
<dbReference type="Proteomes" id="UP000183832">
    <property type="component" value="Unassembled WGS sequence"/>
</dbReference>
<evidence type="ECO:0000313" key="1">
    <source>
        <dbReference type="EMBL" id="CRK89400.1"/>
    </source>
</evidence>
<protein>
    <submittedName>
        <fullName evidence="1">CLUMA_CG003152, isoform A</fullName>
    </submittedName>
</protein>
<dbReference type="OrthoDB" id="2596881at2759"/>